<evidence type="ECO:0000313" key="2">
    <source>
        <dbReference type="WBParaSite" id="HPBE_0000369401-mRNA-1"/>
    </source>
</evidence>
<accession>A0A183FC02</accession>
<keyword evidence="1" id="KW-1185">Reference proteome</keyword>
<dbReference type="WBParaSite" id="HPBE_0000369401-mRNA-1">
    <property type="protein sequence ID" value="HPBE_0000369401-mRNA-1"/>
    <property type="gene ID" value="HPBE_0000369401"/>
</dbReference>
<dbReference type="Proteomes" id="UP000050761">
    <property type="component" value="Unassembled WGS sequence"/>
</dbReference>
<proteinExistence type="predicted"/>
<organism evidence="1 2">
    <name type="scientific">Heligmosomoides polygyrus</name>
    <name type="common">Parasitic roundworm</name>
    <dbReference type="NCBI Taxonomy" id="6339"/>
    <lineage>
        <taxon>Eukaryota</taxon>
        <taxon>Metazoa</taxon>
        <taxon>Ecdysozoa</taxon>
        <taxon>Nematoda</taxon>
        <taxon>Chromadorea</taxon>
        <taxon>Rhabditida</taxon>
        <taxon>Rhabditina</taxon>
        <taxon>Rhabditomorpha</taxon>
        <taxon>Strongyloidea</taxon>
        <taxon>Heligmosomidae</taxon>
        <taxon>Heligmosomoides</taxon>
    </lineage>
</organism>
<name>A0A183FC02_HELPZ</name>
<protein>
    <submittedName>
        <fullName evidence="2">Amino acid adenylation</fullName>
    </submittedName>
</protein>
<reference evidence="2" key="1">
    <citation type="submission" date="2019-09" db="UniProtKB">
        <authorList>
            <consortium name="WormBaseParasite"/>
        </authorList>
    </citation>
    <scope>IDENTIFICATION</scope>
</reference>
<dbReference type="AlphaFoldDB" id="A0A183FC02"/>
<evidence type="ECO:0000313" key="1">
    <source>
        <dbReference type="Proteomes" id="UP000050761"/>
    </source>
</evidence>
<sequence length="37" mass="4040">LVQQPVLLTGVSGNVQMFFKLVAEKTHMIDAESCHPA</sequence>